<dbReference type="EMBL" id="FIHA01000020">
    <property type="protein sequence ID" value="CYU87906.1"/>
    <property type="molecule type" value="Genomic_DNA"/>
</dbReference>
<proteinExistence type="inferred from homology"/>
<evidence type="ECO:0000313" key="7">
    <source>
        <dbReference type="EMBL" id="CYU87906.1"/>
    </source>
</evidence>
<evidence type="ECO:0000313" key="8">
    <source>
        <dbReference type="Proteomes" id="UP000072794"/>
    </source>
</evidence>
<evidence type="ECO:0000256" key="5">
    <source>
        <dbReference type="ARBA" id="ARBA00023600"/>
    </source>
</evidence>
<dbReference type="NCBIfam" id="TIGR01593">
    <property type="entry name" value="holin_tox_secr"/>
    <property type="match status" value="1"/>
</dbReference>
<keyword evidence="3 6" id="KW-1133">Transmembrane helix</keyword>
<keyword evidence="2 6" id="KW-0812">Transmembrane</keyword>
<keyword evidence="4 6" id="KW-0472">Membrane</keyword>
<reference evidence="7 8" key="1">
    <citation type="submission" date="2016-02" db="EMBL/GenBank/DDBJ databases">
        <authorList>
            <consortium name="Pathogen Informatics"/>
        </authorList>
    </citation>
    <scope>NUCLEOTIDE SEQUENCE [LARGE SCALE GENOMIC DNA]</scope>
    <source>
        <strain evidence="7 8">LSS52</strain>
    </source>
</reference>
<dbReference type="Proteomes" id="UP000072794">
    <property type="component" value="Unassembled WGS sequence"/>
</dbReference>
<dbReference type="InterPro" id="IPR006480">
    <property type="entry name" value="Phage_holin_4_1"/>
</dbReference>
<name>A0A0Z8FWQ4_STRSU</name>
<evidence type="ECO:0000256" key="3">
    <source>
        <dbReference type="ARBA" id="ARBA00022989"/>
    </source>
</evidence>
<evidence type="ECO:0000256" key="1">
    <source>
        <dbReference type="ARBA" id="ARBA00004141"/>
    </source>
</evidence>
<comment type="similarity">
    <text evidence="5">Belongs to the bacteriophage holin family. Cp-1 holin subfamily.</text>
</comment>
<evidence type="ECO:0000256" key="6">
    <source>
        <dbReference type="SAM" id="Phobius"/>
    </source>
</evidence>
<dbReference type="GO" id="GO:0016020">
    <property type="term" value="C:membrane"/>
    <property type="evidence" value="ECO:0007669"/>
    <property type="project" value="UniProtKB-SubCell"/>
</dbReference>
<dbReference type="AlphaFoldDB" id="A0A0Z8FWQ4"/>
<protein>
    <submittedName>
        <fullName evidence="7">Putative holin 1</fullName>
    </submittedName>
</protein>
<dbReference type="Pfam" id="PF05105">
    <property type="entry name" value="Phage_holin_4_1"/>
    <property type="match status" value="1"/>
</dbReference>
<comment type="subcellular location">
    <subcellularLocation>
        <location evidence="1">Membrane</location>
        <topology evidence="1">Multi-pass membrane protein</topology>
    </subcellularLocation>
</comment>
<feature type="transmembrane region" description="Helical" evidence="6">
    <location>
        <begin position="29"/>
        <end position="52"/>
    </location>
</feature>
<evidence type="ECO:0000256" key="2">
    <source>
        <dbReference type="ARBA" id="ARBA00022692"/>
    </source>
</evidence>
<organism evidence="7 8">
    <name type="scientific">Streptococcus suis</name>
    <dbReference type="NCBI Taxonomy" id="1307"/>
    <lineage>
        <taxon>Bacteria</taxon>
        <taxon>Bacillati</taxon>
        <taxon>Bacillota</taxon>
        <taxon>Bacilli</taxon>
        <taxon>Lactobacillales</taxon>
        <taxon>Streptococcaceae</taxon>
        <taxon>Streptococcus</taxon>
    </lineage>
</organism>
<gene>
    <name evidence="7" type="ORF">ERS132414_01161</name>
</gene>
<sequence length="177" mass="19507">MVIMLSKTPPHPAGMFDFLRELIATEDGLVLFLLSLIVVMEIVDFLSGTFAAMINPGIEYKSKIGINGLIRKMMGIILLTVLIPMSVLLPEQTGVAFLYTIYVGYLILTFKSLVENYGKAKGDTSIFANVILALEKLVRSEPKTLDTNKISTGTIQPEKMKADLGEGNIAFNFEKED</sequence>
<evidence type="ECO:0000256" key="4">
    <source>
        <dbReference type="ARBA" id="ARBA00023136"/>
    </source>
</evidence>
<accession>A0A0Z8FWQ4</accession>
<feature type="transmembrane region" description="Helical" evidence="6">
    <location>
        <begin position="96"/>
        <end position="114"/>
    </location>
</feature>
<feature type="transmembrane region" description="Helical" evidence="6">
    <location>
        <begin position="73"/>
        <end position="90"/>
    </location>
</feature>